<dbReference type="AlphaFoldDB" id="A0A502CFN5"/>
<gene>
    <name evidence="4" type="ORF">EAH88_03595</name>
</gene>
<organism evidence="4 5">
    <name type="scientific">Rhodanobacter glycinis</name>
    <dbReference type="NCBI Taxonomy" id="582702"/>
    <lineage>
        <taxon>Bacteria</taxon>
        <taxon>Pseudomonadati</taxon>
        <taxon>Pseudomonadota</taxon>
        <taxon>Gammaproteobacteria</taxon>
        <taxon>Lysobacterales</taxon>
        <taxon>Rhodanobacteraceae</taxon>
        <taxon>Rhodanobacter</taxon>
    </lineage>
</organism>
<dbReference type="OrthoDB" id="5974779at2"/>
<keyword evidence="2" id="KW-0732">Signal</keyword>
<feature type="signal peptide" evidence="2">
    <location>
        <begin position="1"/>
        <end position="20"/>
    </location>
</feature>
<feature type="chain" id="PRO_5030107292" evidence="2">
    <location>
        <begin position="21"/>
        <end position="214"/>
    </location>
</feature>
<feature type="region of interest" description="Disordered" evidence="1">
    <location>
        <begin position="44"/>
        <end position="83"/>
    </location>
</feature>
<feature type="compositionally biased region" description="Low complexity" evidence="1">
    <location>
        <begin position="44"/>
        <end position="57"/>
    </location>
</feature>
<sequence>MHRLLALLLLLVVISGPVAAGTVYKCRGADGQLSYQDAPCAKTQQQQALQLPDDQAAPSPPANAPSEPADTLPVTGEAPVSSPTPVVPLTQLYRCMHAVDGSAYVSSNGHPQPFLAPLGMLGALPTSLSQAYGQPGGAGISAPEANRGRVTSGLVASNYVWVQDLCRPLSVPEICHALRDELEQNTRKLQRAFKSDRPPLQRRDDELRAQLANC</sequence>
<dbReference type="RefSeq" id="WP_140649029.1">
    <property type="nucleotide sequence ID" value="NZ_RCZB01000003.1"/>
</dbReference>
<accession>A0A502CFN5</accession>
<reference evidence="4 5" key="1">
    <citation type="journal article" date="2019" name="Environ. Microbiol.">
        <title>Species interactions and distinct microbial communities in high Arctic permafrost affected cryosols are associated with the CH4 and CO2 gas fluxes.</title>
        <authorList>
            <person name="Altshuler I."/>
            <person name="Hamel J."/>
            <person name="Turney S."/>
            <person name="Magnuson E."/>
            <person name="Levesque R."/>
            <person name="Greer C."/>
            <person name="Whyte L.G."/>
        </authorList>
    </citation>
    <scope>NUCLEOTIDE SEQUENCE [LARGE SCALE GENOMIC DNA]</scope>
    <source>
        <strain evidence="4 5">S13Y</strain>
    </source>
</reference>
<dbReference type="EMBL" id="RCZO01000001">
    <property type="protein sequence ID" value="TPG11603.1"/>
    <property type="molecule type" value="Genomic_DNA"/>
</dbReference>
<dbReference type="Pfam" id="PF13511">
    <property type="entry name" value="DUF4124"/>
    <property type="match status" value="1"/>
</dbReference>
<protein>
    <submittedName>
        <fullName evidence="4">DUF4124 domain-containing protein</fullName>
    </submittedName>
</protein>
<dbReference type="InterPro" id="IPR025392">
    <property type="entry name" value="DUF4124"/>
</dbReference>
<comment type="caution">
    <text evidence="4">The sequence shown here is derived from an EMBL/GenBank/DDBJ whole genome shotgun (WGS) entry which is preliminary data.</text>
</comment>
<evidence type="ECO:0000259" key="3">
    <source>
        <dbReference type="Pfam" id="PF13511"/>
    </source>
</evidence>
<feature type="domain" description="DUF4124" evidence="3">
    <location>
        <begin position="10"/>
        <end position="63"/>
    </location>
</feature>
<name>A0A502CFN5_9GAMM</name>
<evidence type="ECO:0000313" key="5">
    <source>
        <dbReference type="Proteomes" id="UP000319486"/>
    </source>
</evidence>
<evidence type="ECO:0000313" key="4">
    <source>
        <dbReference type="EMBL" id="TPG11603.1"/>
    </source>
</evidence>
<dbReference type="Proteomes" id="UP000319486">
    <property type="component" value="Unassembled WGS sequence"/>
</dbReference>
<evidence type="ECO:0000256" key="2">
    <source>
        <dbReference type="SAM" id="SignalP"/>
    </source>
</evidence>
<keyword evidence="5" id="KW-1185">Reference proteome</keyword>
<evidence type="ECO:0000256" key="1">
    <source>
        <dbReference type="SAM" id="MobiDB-lite"/>
    </source>
</evidence>
<proteinExistence type="predicted"/>